<comment type="caution">
    <text evidence="2">The sequence shown here is derived from an EMBL/GenBank/DDBJ whole genome shotgun (WGS) entry which is preliminary data.</text>
</comment>
<protein>
    <submittedName>
        <fullName evidence="2">Uncharacterized protein</fullName>
    </submittedName>
</protein>
<dbReference type="EMBL" id="AJWJ01000682">
    <property type="protein sequence ID" value="KAF2069346.1"/>
    <property type="molecule type" value="Genomic_DNA"/>
</dbReference>
<sequence>MHGHGRVWAFSELAQDQALKTDVDLDTNELDKYKRNRDNDSGSDGDVDIGWEVNSSDESGDSDLSDEDGPAHKKSDLVRCRHLVCNYKNRHLEETNEDGTAEILPGLITYANRARHEKYTHPDCISNCLVCERIKIEKELVVDQYTVGHGGN</sequence>
<feature type="region of interest" description="Disordered" evidence="1">
    <location>
        <begin position="33"/>
        <end position="74"/>
    </location>
</feature>
<gene>
    <name evidence="2" type="ORF">CYY_009337</name>
</gene>
<dbReference type="Proteomes" id="UP000695562">
    <property type="component" value="Unassembled WGS sequence"/>
</dbReference>
<evidence type="ECO:0000313" key="2">
    <source>
        <dbReference type="EMBL" id="KAF2069346.1"/>
    </source>
</evidence>
<feature type="compositionally biased region" description="Acidic residues" evidence="1">
    <location>
        <begin position="58"/>
        <end position="68"/>
    </location>
</feature>
<keyword evidence="3" id="KW-1185">Reference proteome</keyword>
<evidence type="ECO:0000313" key="3">
    <source>
        <dbReference type="Proteomes" id="UP000695562"/>
    </source>
</evidence>
<organism evidence="2 3">
    <name type="scientific">Polysphondylium violaceum</name>
    <dbReference type="NCBI Taxonomy" id="133409"/>
    <lineage>
        <taxon>Eukaryota</taxon>
        <taxon>Amoebozoa</taxon>
        <taxon>Evosea</taxon>
        <taxon>Eumycetozoa</taxon>
        <taxon>Dictyostelia</taxon>
        <taxon>Dictyosteliales</taxon>
        <taxon>Dictyosteliaceae</taxon>
        <taxon>Polysphondylium</taxon>
    </lineage>
</organism>
<name>A0A8J4UPJ8_9MYCE</name>
<proteinExistence type="predicted"/>
<evidence type="ECO:0000256" key="1">
    <source>
        <dbReference type="SAM" id="MobiDB-lite"/>
    </source>
</evidence>
<accession>A0A8J4UPJ8</accession>
<dbReference type="AlphaFoldDB" id="A0A8J4UPJ8"/>
<reference evidence="2" key="1">
    <citation type="submission" date="2020-01" db="EMBL/GenBank/DDBJ databases">
        <title>Development of genomics and gene disruption for Polysphondylium violaceum indicates a role for the polyketide synthase stlB in stalk morphogenesis.</title>
        <authorList>
            <person name="Narita B."/>
            <person name="Kawabe Y."/>
            <person name="Kin K."/>
            <person name="Saito T."/>
            <person name="Gibbs R."/>
            <person name="Kuspa A."/>
            <person name="Muzny D."/>
            <person name="Queller D."/>
            <person name="Richards S."/>
            <person name="Strassman J."/>
            <person name="Sucgang R."/>
            <person name="Worley K."/>
            <person name="Schaap P."/>
        </authorList>
    </citation>
    <scope>NUCLEOTIDE SEQUENCE</scope>
    <source>
        <strain evidence="2">QSvi11</strain>
    </source>
</reference>